<accession>A0A1Q3D621</accession>
<evidence type="ECO:0000256" key="1">
    <source>
        <dbReference type="SAM" id="MobiDB-lite"/>
    </source>
</evidence>
<evidence type="ECO:0000313" key="3">
    <source>
        <dbReference type="Proteomes" id="UP000187406"/>
    </source>
</evidence>
<comment type="caution">
    <text evidence="2">The sequence shown here is derived from an EMBL/GenBank/DDBJ whole genome shotgun (WGS) entry which is preliminary data.</text>
</comment>
<reference evidence="3" key="1">
    <citation type="submission" date="2016-04" db="EMBL/GenBank/DDBJ databases">
        <title>Cephalotus genome sequencing.</title>
        <authorList>
            <person name="Fukushima K."/>
            <person name="Hasebe M."/>
            <person name="Fang X."/>
        </authorList>
    </citation>
    <scope>NUCLEOTIDE SEQUENCE [LARGE SCALE GENOMIC DNA]</scope>
    <source>
        <strain evidence="3">cv. St1</strain>
    </source>
</reference>
<organism evidence="2 3">
    <name type="scientific">Cephalotus follicularis</name>
    <name type="common">Albany pitcher plant</name>
    <dbReference type="NCBI Taxonomy" id="3775"/>
    <lineage>
        <taxon>Eukaryota</taxon>
        <taxon>Viridiplantae</taxon>
        <taxon>Streptophyta</taxon>
        <taxon>Embryophyta</taxon>
        <taxon>Tracheophyta</taxon>
        <taxon>Spermatophyta</taxon>
        <taxon>Magnoliopsida</taxon>
        <taxon>eudicotyledons</taxon>
        <taxon>Gunneridae</taxon>
        <taxon>Pentapetalae</taxon>
        <taxon>rosids</taxon>
        <taxon>fabids</taxon>
        <taxon>Oxalidales</taxon>
        <taxon>Cephalotaceae</taxon>
        <taxon>Cephalotus</taxon>
    </lineage>
</organism>
<dbReference type="Proteomes" id="UP000187406">
    <property type="component" value="Unassembled WGS sequence"/>
</dbReference>
<dbReference type="AlphaFoldDB" id="A0A1Q3D621"/>
<feature type="region of interest" description="Disordered" evidence="1">
    <location>
        <begin position="1"/>
        <end position="35"/>
    </location>
</feature>
<dbReference type="InParanoid" id="A0A1Q3D621"/>
<keyword evidence="3" id="KW-1185">Reference proteome</keyword>
<dbReference type="EMBL" id="BDDD01004488">
    <property type="protein sequence ID" value="GAV87743.1"/>
    <property type="molecule type" value="Genomic_DNA"/>
</dbReference>
<protein>
    <submittedName>
        <fullName evidence="2">Uncharacterized protein</fullName>
    </submittedName>
</protein>
<proteinExistence type="predicted"/>
<name>A0A1Q3D621_CEPFO</name>
<sequence>MPSSQLRSSLGAASGSKVTSDREKPTAKRAKRIVEVGAGRKSKIPLVSCQKRVHRHRKLRPNIKVWGRSLTLVPPLVYKGKKEASGTSMGRADDDEKYSTKFSCPFSTSARESVVHEELMRLMFVPAEWKGKDKLSPEELKAEVLSTVVHV</sequence>
<gene>
    <name evidence="2" type="ORF">CFOL_v3_31169</name>
</gene>
<evidence type="ECO:0000313" key="2">
    <source>
        <dbReference type="EMBL" id="GAV87743.1"/>
    </source>
</evidence>